<dbReference type="SUPFAM" id="SSF53649">
    <property type="entry name" value="Alkaline phosphatase-like"/>
    <property type="match status" value="1"/>
</dbReference>
<dbReference type="AlphaFoldDB" id="A0A1R1ATJ0"/>
<organism evidence="14 15">
    <name type="scientific">Paenibacillus lautus</name>
    <name type="common">Bacillus lautus</name>
    <dbReference type="NCBI Taxonomy" id="1401"/>
    <lineage>
        <taxon>Bacteria</taxon>
        <taxon>Bacillati</taxon>
        <taxon>Bacillota</taxon>
        <taxon>Bacilli</taxon>
        <taxon>Bacillales</taxon>
        <taxon>Paenibacillaceae</taxon>
        <taxon>Paenibacillus</taxon>
    </lineage>
</organism>
<evidence type="ECO:0000313" key="14">
    <source>
        <dbReference type="EMBL" id="OME88883.1"/>
    </source>
</evidence>
<evidence type="ECO:0000256" key="8">
    <source>
        <dbReference type="PIRNR" id="PIRNR005091"/>
    </source>
</evidence>
<evidence type="ECO:0000259" key="13">
    <source>
        <dbReference type="Pfam" id="PF00884"/>
    </source>
</evidence>
<dbReference type="STRING" id="1401.BK123_28415"/>
<dbReference type="GO" id="GO:0016740">
    <property type="term" value="F:transferase activity"/>
    <property type="evidence" value="ECO:0007669"/>
    <property type="project" value="UniProtKB-KW"/>
</dbReference>
<dbReference type="EMBL" id="MRTF01000012">
    <property type="protein sequence ID" value="OME88883.1"/>
    <property type="molecule type" value="Genomic_DNA"/>
</dbReference>
<dbReference type="PIRSF" id="PIRSF005091">
    <property type="entry name" value="Mmb_sulf_HI1246"/>
    <property type="match status" value="1"/>
</dbReference>
<keyword evidence="10" id="KW-0479">Metal-binding</keyword>
<sequence>MLSSPSWSDIRSRVSKGLHYRYTAYLLFLILMMYKLIMLDHHLHITNMKLDQADYVIAVGSLLLISFWTLWLPARGRLAALTLLNLLWTGILYADLIYYRYFDDFITVPVLMQAGQVGSLGDSIRSLIHASDLFFFIDWLMIVPFTAVMVFRKRRSTFGTYALPGEYRQHRRNRIIRRLVTGTLVFILGMVMTFIPIKKASNTWAVGLFEGNWWNITLYNVTGLIGFHGYDIYRYGRDHLVGQPKLPEEEINQIKAWFDAKRMEPSDTDALFGKYKGSNVIMIQTEAFMNFVIGQSIGGQEITPNFNRLMKDSMYFSNFYHQTGQGRTSDADFVTHSSLLPLPTGSVFTRYADREYDTLPEILKEQGYGANVFHAYDSSFWNRTTMYREMNYDRFYSKKDFEMNDVQGWSLSDKAFFAQSLDAMKGIKEPFYSFLITLTSHHPYYVPKDGVKLDTGAFEGSIFGNYLQSIHYVDEAFGQFVEQMKQQGLWDNTLLIIYGDHDNSIKEKADYEKFLGRELNALDMEQIMNQVPLLIRLPDGKQAGVYPEAAGMMNVTPSILHLLGVPKEPYYWIGSHLFDNKPRLIPLRSGAFSDEKVFYLPTETAGLEGGTCYDLATRQPTDIQACREGYDKTQEQLRISDQVITYDLLKLFKSQGEANAR</sequence>
<feature type="transmembrane region" description="Helical" evidence="12">
    <location>
        <begin position="20"/>
        <end position="37"/>
    </location>
</feature>
<protein>
    <submittedName>
        <fullName evidence="14">Phosphoglycerol transferase</fullName>
    </submittedName>
</protein>
<feature type="binding site" evidence="11">
    <location>
        <position position="501"/>
    </location>
    <ligand>
        <name>Mn(2+)</name>
        <dbReference type="ChEBI" id="CHEBI:29035"/>
    </ligand>
</feature>
<feature type="transmembrane region" description="Helical" evidence="12">
    <location>
        <begin position="175"/>
        <end position="195"/>
    </location>
</feature>
<dbReference type="GO" id="GO:0046872">
    <property type="term" value="F:metal ion binding"/>
    <property type="evidence" value="ECO:0007669"/>
    <property type="project" value="UniProtKB-KW"/>
</dbReference>
<dbReference type="Gene3D" id="3.40.720.10">
    <property type="entry name" value="Alkaline Phosphatase, subunit A"/>
    <property type="match status" value="1"/>
</dbReference>
<keyword evidence="6 12" id="KW-1133">Transmembrane helix</keyword>
<accession>A0A1R1ATJ0</accession>
<feature type="transmembrane region" description="Helical" evidence="12">
    <location>
        <begin position="52"/>
        <end position="71"/>
    </location>
</feature>
<evidence type="ECO:0000313" key="15">
    <source>
        <dbReference type="Proteomes" id="UP000187074"/>
    </source>
</evidence>
<feature type="binding site" evidence="11">
    <location>
        <position position="286"/>
    </location>
    <ligand>
        <name>Mn(2+)</name>
        <dbReference type="ChEBI" id="CHEBI:29035"/>
    </ligand>
</feature>
<dbReference type="InterPro" id="IPR017850">
    <property type="entry name" value="Alkaline_phosphatase_core_sf"/>
</dbReference>
<name>A0A1R1ATJ0_PAELA</name>
<feature type="binding site" evidence="11">
    <location>
        <position position="500"/>
    </location>
    <ligand>
        <name>Mn(2+)</name>
        <dbReference type="ChEBI" id="CHEBI:29035"/>
    </ligand>
</feature>
<keyword evidence="4 8" id="KW-1003">Cell membrane</keyword>
<dbReference type="PANTHER" id="PTHR47371">
    <property type="entry name" value="LIPOTEICHOIC ACID SYNTHASE"/>
    <property type="match status" value="1"/>
</dbReference>
<keyword evidence="14" id="KW-0808">Transferase</keyword>
<evidence type="ECO:0000256" key="10">
    <source>
        <dbReference type="PIRSR" id="PIRSR005091-2"/>
    </source>
</evidence>
<feature type="active site" evidence="9">
    <location>
        <position position="328"/>
    </location>
</feature>
<evidence type="ECO:0000256" key="4">
    <source>
        <dbReference type="ARBA" id="ARBA00022475"/>
    </source>
</evidence>
<evidence type="ECO:0000256" key="9">
    <source>
        <dbReference type="PIRSR" id="PIRSR005091-1"/>
    </source>
</evidence>
<proteinExistence type="inferred from homology"/>
<dbReference type="PANTHER" id="PTHR47371:SF3">
    <property type="entry name" value="PHOSPHOGLYCEROL TRANSFERASE I"/>
    <property type="match status" value="1"/>
</dbReference>
<evidence type="ECO:0000256" key="12">
    <source>
        <dbReference type="SAM" id="Phobius"/>
    </source>
</evidence>
<keyword evidence="7 8" id="KW-0472">Membrane</keyword>
<reference evidence="14 15" key="1">
    <citation type="submission" date="2016-11" db="EMBL/GenBank/DDBJ databases">
        <title>Paenibacillus species isolates.</title>
        <authorList>
            <person name="Beno S.M."/>
        </authorList>
    </citation>
    <scope>NUCLEOTIDE SEQUENCE [LARGE SCALE GENOMIC DNA]</scope>
    <source>
        <strain evidence="14 15">FSL F4-0100</strain>
    </source>
</reference>
<evidence type="ECO:0000256" key="1">
    <source>
        <dbReference type="ARBA" id="ARBA00004651"/>
    </source>
</evidence>
<keyword evidence="5 12" id="KW-0812">Transmembrane</keyword>
<evidence type="ECO:0000256" key="2">
    <source>
        <dbReference type="ARBA" id="ARBA00004936"/>
    </source>
</evidence>
<comment type="pathway">
    <text evidence="2">Cell wall biogenesis; lipoteichoic acid biosynthesis.</text>
</comment>
<feature type="transmembrane region" description="Helical" evidence="12">
    <location>
        <begin position="78"/>
        <end position="99"/>
    </location>
</feature>
<feature type="binding site" evidence="11">
    <location>
        <position position="328"/>
    </location>
    <ligand>
        <name>Mn(2+)</name>
        <dbReference type="ChEBI" id="CHEBI:29035"/>
    </ligand>
</feature>
<dbReference type="Pfam" id="PF00884">
    <property type="entry name" value="Sulfatase"/>
    <property type="match status" value="1"/>
</dbReference>
<keyword evidence="10" id="KW-0464">Manganese</keyword>
<dbReference type="InterPro" id="IPR012160">
    <property type="entry name" value="LtaS-like"/>
</dbReference>
<comment type="caution">
    <text evidence="14">The sequence shown here is derived from an EMBL/GenBank/DDBJ whole genome shotgun (WGS) entry which is preliminary data.</text>
</comment>
<dbReference type="CDD" id="cd16015">
    <property type="entry name" value="LTA_synthase"/>
    <property type="match status" value="1"/>
</dbReference>
<feature type="domain" description="Sulfatase N-terminal" evidence="13">
    <location>
        <begin position="278"/>
        <end position="565"/>
    </location>
</feature>
<dbReference type="Gene3D" id="3.30.1120.170">
    <property type="match status" value="1"/>
</dbReference>
<dbReference type="OrthoDB" id="5901192at2"/>
<evidence type="ECO:0000256" key="11">
    <source>
        <dbReference type="PIRSR" id="PIRSR005091-3"/>
    </source>
</evidence>
<dbReference type="GO" id="GO:0005886">
    <property type="term" value="C:plasma membrane"/>
    <property type="evidence" value="ECO:0007669"/>
    <property type="project" value="UniProtKB-SubCell"/>
</dbReference>
<comment type="subcellular location">
    <subcellularLocation>
        <location evidence="1">Cell membrane</location>
        <topology evidence="1">Multi-pass membrane protein</topology>
    </subcellularLocation>
</comment>
<evidence type="ECO:0000256" key="3">
    <source>
        <dbReference type="ARBA" id="ARBA00009983"/>
    </source>
</evidence>
<dbReference type="InterPro" id="IPR000917">
    <property type="entry name" value="Sulfatase_N"/>
</dbReference>
<evidence type="ECO:0000256" key="6">
    <source>
        <dbReference type="ARBA" id="ARBA00022989"/>
    </source>
</evidence>
<dbReference type="Proteomes" id="UP000187074">
    <property type="component" value="Unassembled WGS sequence"/>
</dbReference>
<dbReference type="InterPro" id="IPR050448">
    <property type="entry name" value="OpgB/LTA_synthase_biosynth"/>
</dbReference>
<evidence type="ECO:0000256" key="7">
    <source>
        <dbReference type="ARBA" id="ARBA00023136"/>
    </source>
</evidence>
<gene>
    <name evidence="14" type="ORF">BK123_28415</name>
</gene>
<feature type="binding site" evidence="10">
    <location>
        <position position="441"/>
    </location>
    <ligand>
        <name>substrate</name>
    </ligand>
</feature>
<comment type="similarity">
    <text evidence="3 8">Belongs to the LTA synthase family.</text>
</comment>
<feature type="transmembrane region" description="Helical" evidence="12">
    <location>
        <begin position="133"/>
        <end position="151"/>
    </location>
</feature>
<evidence type="ECO:0000256" key="5">
    <source>
        <dbReference type="ARBA" id="ARBA00022692"/>
    </source>
</evidence>
<dbReference type="RefSeq" id="WP_076325709.1">
    <property type="nucleotide sequence ID" value="NZ_MRTF01000012.1"/>
</dbReference>